<evidence type="ECO:0000256" key="4">
    <source>
        <dbReference type="PIRNR" id="PIRNR001338"/>
    </source>
</evidence>
<keyword evidence="7" id="KW-0456">Lyase</keyword>
<dbReference type="Gene3D" id="3.40.50.1970">
    <property type="match status" value="1"/>
</dbReference>
<feature type="domain" description="PurE" evidence="6">
    <location>
        <begin position="3"/>
        <end position="152"/>
    </location>
</feature>
<proteinExistence type="inferred from homology"/>
<feature type="binding site" evidence="3 5">
    <location>
        <position position="14"/>
    </location>
    <ligand>
        <name>substrate</name>
    </ligand>
</feature>
<comment type="function">
    <text evidence="3 4">Catalyzes the conversion of N5-carboxyaminoimidazole ribonucleotide (N5-CAIR) to 4-carboxy-5-aminoimidazole ribonucleotide (CAIR).</text>
</comment>
<dbReference type="InterPro" id="IPR024694">
    <property type="entry name" value="PurE_prokaryotes"/>
</dbReference>
<protein>
    <recommendedName>
        <fullName evidence="3 4">N5-carboxyaminoimidazole ribonucleotide mutase</fullName>
        <shortName evidence="3 4">N5-CAIR mutase</shortName>
        <ecNumber evidence="3 4">5.4.99.18</ecNumber>
    </recommendedName>
    <alternativeName>
        <fullName evidence="3">5-(carboxyamino)imidazole ribonucleotide mutase</fullName>
    </alternativeName>
</protein>
<dbReference type="NCBIfam" id="TIGR01162">
    <property type="entry name" value="purE"/>
    <property type="match status" value="1"/>
</dbReference>
<dbReference type="EC" id="5.4.99.18" evidence="3 4"/>
<feature type="binding site" evidence="3 5">
    <location>
        <position position="41"/>
    </location>
    <ligand>
        <name>substrate</name>
    </ligand>
</feature>
<dbReference type="EMBL" id="JAHQCW010000060">
    <property type="protein sequence ID" value="MBU9739454.1"/>
    <property type="molecule type" value="Genomic_DNA"/>
</dbReference>
<evidence type="ECO:0000256" key="1">
    <source>
        <dbReference type="ARBA" id="ARBA00022755"/>
    </source>
</evidence>
<dbReference type="AlphaFoldDB" id="A0A949K3A0"/>
<sequence>MKPVVGIIMGSDSDLPVMAKAAEMLDQLQVPYECTIVSAHRTPDRLCEYAKQAEERGIRVIIAGAGGAAHLPGMTAAMTVLPVIGVPVQTKALSGVDSLYSIVQMPPGIPVATVAINGALNAALLAAKILAVNDSELNARLKEYAGQLEDSVLGKAEKLETIHYEDYLKQM</sequence>
<evidence type="ECO:0000256" key="3">
    <source>
        <dbReference type="HAMAP-Rule" id="MF_01929"/>
    </source>
</evidence>
<dbReference type="HAMAP" id="MF_01929">
    <property type="entry name" value="PurE_classI"/>
    <property type="match status" value="1"/>
</dbReference>
<dbReference type="RefSeq" id="WP_158348151.1">
    <property type="nucleotide sequence ID" value="NZ_JAHQCW010000060.1"/>
</dbReference>
<evidence type="ECO:0000313" key="7">
    <source>
        <dbReference type="EMBL" id="MBU9739454.1"/>
    </source>
</evidence>
<dbReference type="GO" id="GO:0034023">
    <property type="term" value="F:5-(carboxyamino)imidazole ribonucleotide mutase activity"/>
    <property type="evidence" value="ECO:0007669"/>
    <property type="project" value="UniProtKB-UniRule"/>
</dbReference>
<feature type="binding site" evidence="3 5">
    <location>
        <position position="11"/>
    </location>
    <ligand>
        <name>substrate</name>
    </ligand>
</feature>
<comment type="similarity">
    <text evidence="3">Belongs to the AIR carboxylase family. Class I subfamily.</text>
</comment>
<evidence type="ECO:0000313" key="8">
    <source>
        <dbReference type="Proteomes" id="UP000712157"/>
    </source>
</evidence>
<dbReference type="GO" id="GO:0006189">
    <property type="term" value="P:'de novo' IMP biosynthetic process"/>
    <property type="evidence" value="ECO:0007669"/>
    <property type="project" value="UniProtKB-UniRule"/>
</dbReference>
<gene>
    <name evidence="3 7" type="primary">purE</name>
    <name evidence="7" type="ORF">KTH89_23235</name>
</gene>
<evidence type="ECO:0000256" key="5">
    <source>
        <dbReference type="PIRSR" id="PIRSR001338-1"/>
    </source>
</evidence>
<dbReference type="PANTHER" id="PTHR23046">
    <property type="entry name" value="PHOSPHORIBOSYLAMINOIMIDAZOLE CARBOXYLASE CATALYTIC SUBUNIT"/>
    <property type="match status" value="1"/>
</dbReference>
<dbReference type="SUPFAM" id="SSF52255">
    <property type="entry name" value="N5-CAIR mutase (phosphoribosylaminoimidazole carboxylase, PurE)"/>
    <property type="match status" value="1"/>
</dbReference>
<dbReference type="PIRSF" id="PIRSF001338">
    <property type="entry name" value="AIR_carboxylase"/>
    <property type="match status" value="1"/>
</dbReference>
<evidence type="ECO:0000259" key="6">
    <source>
        <dbReference type="SMART" id="SM01001"/>
    </source>
</evidence>
<reference evidence="7" key="1">
    <citation type="submission" date="2021-06" db="EMBL/GenBank/DDBJ databases">
        <title>Description of novel taxa of the family Lachnospiraceae.</title>
        <authorList>
            <person name="Chaplin A.V."/>
            <person name="Sokolova S.R."/>
            <person name="Pikina A.P."/>
            <person name="Korzhanova M."/>
            <person name="Belova V."/>
            <person name="Korostin D."/>
            <person name="Efimov B.A."/>
        </authorList>
    </citation>
    <scope>NUCLEOTIDE SEQUENCE</scope>
    <source>
        <strain evidence="7">ASD5720</strain>
    </source>
</reference>
<dbReference type="Proteomes" id="UP000712157">
    <property type="component" value="Unassembled WGS sequence"/>
</dbReference>
<keyword evidence="8" id="KW-1185">Reference proteome</keyword>
<accession>A0A949K3A0</accession>
<dbReference type="SMART" id="SM01001">
    <property type="entry name" value="AIRC"/>
    <property type="match status" value="1"/>
</dbReference>
<comment type="pathway">
    <text evidence="3 4">Purine metabolism; IMP biosynthesis via de novo pathway; 5-amino-1-(5-phospho-D-ribosyl)imidazole-4-carboxylate from 5-amino-1-(5-phospho-D-ribosyl)imidazole (N5-CAIR route): step 2/2.</text>
</comment>
<comment type="caution">
    <text evidence="7">The sequence shown here is derived from an EMBL/GenBank/DDBJ whole genome shotgun (WGS) entry which is preliminary data.</text>
</comment>
<comment type="catalytic activity">
    <reaction evidence="3 4">
        <text>5-carboxyamino-1-(5-phospho-D-ribosyl)imidazole + H(+) = 5-amino-1-(5-phospho-D-ribosyl)imidazole-4-carboxylate</text>
        <dbReference type="Rhea" id="RHEA:13193"/>
        <dbReference type="ChEBI" id="CHEBI:15378"/>
        <dbReference type="ChEBI" id="CHEBI:58730"/>
        <dbReference type="ChEBI" id="CHEBI:77657"/>
        <dbReference type="EC" id="5.4.99.18"/>
    </reaction>
</comment>
<dbReference type="InterPro" id="IPR033747">
    <property type="entry name" value="PurE_ClassI"/>
</dbReference>
<evidence type="ECO:0000256" key="2">
    <source>
        <dbReference type="ARBA" id="ARBA00023235"/>
    </source>
</evidence>
<keyword evidence="2 3" id="KW-0413">Isomerase</keyword>
<dbReference type="PANTHER" id="PTHR23046:SF2">
    <property type="entry name" value="PHOSPHORIBOSYLAMINOIMIDAZOLE CARBOXYLASE"/>
    <property type="match status" value="1"/>
</dbReference>
<dbReference type="GO" id="GO:0016829">
    <property type="term" value="F:lyase activity"/>
    <property type="evidence" value="ECO:0007669"/>
    <property type="project" value="UniProtKB-KW"/>
</dbReference>
<dbReference type="FunFam" id="3.40.50.1970:FF:000013">
    <property type="entry name" value="Phosphoribosylaminoimidazole carboxylase"/>
    <property type="match status" value="1"/>
</dbReference>
<dbReference type="InterPro" id="IPR000031">
    <property type="entry name" value="PurE_dom"/>
</dbReference>
<dbReference type="Pfam" id="PF00731">
    <property type="entry name" value="AIRC"/>
    <property type="match status" value="1"/>
</dbReference>
<organism evidence="7 8">
    <name type="scientific">Diplocloster agilis</name>
    <dbReference type="NCBI Taxonomy" id="2850323"/>
    <lineage>
        <taxon>Bacteria</taxon>
        <taxon>Bacillati</taxon>
        <taxon>Bacillota</taxon>
        <taxon>Clostridia</taxon>
        <taxon>Lachnospirales</taxon>
        <taxon>Lachnospiraceae</taxon>
        <taxon>Diplocloster</taxon>
    </lineage>
</organism>
<keyword evidence="1 3" id="KW-0658">Purine biosynthesis</keyword>
<name>A0A949K3A0_9FIRM</name>